<dbReference type="InterPro" id="IPR035994">
    <property type="entry name" value="Nucleoside_phosphorylase_sf"/>
</dbReference>
<dbReference type="RefSeq" id="WP_144867797.1">
    <property type="nucleotide sequence ID" value="NZ_LR213837.1"/>
</dbReference>
<dbReference type="OrthoDB" id="529685at2"/>
<dbReference type="GO" id="GO:0005829">
    <property type="term" value="C:cytosol"/>
    <property type="evidence" value="ECO:0007669"/>
    <property type="project" value="TreeGrafter"/>
</dbReference>
<evidence type="ECO:0000313" key="3">
    <source>
        <dbReference type="Proteomes" id="UP000320055"/>
    </source>
</evidence>
<dbReference type="Proteomes" id="UP000320055">
    <property type="component" value="Unassembled WGS sequence"/>
</dbReference>
<dbReference type="InterPro" id="IPR000845">
    <property type="entry name" value="Nucleoside_phosphorylase_d"/>
</dbReference>
<dbReference type="GO" id="GO:0009116">
    <property type="term" value="P:nucleoside metabolic process"/>
    <property type="evidence" value="ECO:0007669"/>
    <property type="project" value="InterPro"/>
</dbReference>
<sequence length="228" mass="25646">MIDVIIVPQGAEYQAVKKGLNNLKIPQPLVISIPIGVNQIDKTLTKQKFWQSQPKRVLMMGLCGSLSTQHSVGDAVLYQNCYGQNSQNNIVTNQELNQLINQKLNLEELHLNISWVSGITSDRVIATITQKQQLARKFTANVVDMESFAYLNLLQQNKIAVSILRIVSDDVKYNLPNLEQTISESGNIKPVTMAREMLKQPIASIRFIKSSLQGLKKLQEVTIQLFRS</sequence>
<protein>
    <submittedName>
        <fullName evidence="2">Phosphorylase</fullName>
    </submittedName>
</protein>
<name>A0A563W411_9CYAN</name>
<reference evidence="2 3" key="1">
    <citation type="submission" date="2019-01" db="EMBL/GenBank/DDBJ databases">
        <authorList>
            <person name="Brito A."/>
        </authorList>
    </citation>
    <scope>NUCLEOTIDE SEQUENCE [LARGE SCALE GENOMIC DNA]</scope>
    <source>
        <strain evidence="2">1</strain>
    </source>
</reference>
<organism evidence="2 3">
    <name type="scientific">Hyella patelloides LEGE 07179</name>
    <dbReference type="NCBI Taxonomy" id="945734"/>
    <lineage>
        <taxon>Bacteria</taxon>
        <taxon>Bacillati</taxon>
        <taxon>Cyanobacteriota</taxon>
        <taxon>Cyanophyceae</taxon>
        <taxon>Pleurocapsales</taxon>
        <taxon>Hyellaceae</taxon>
        <taxon>Hyella</taxon>
    </lineage>
</organism>
<dbReference type="GO" id="GO:0008782">
    <property type="term" value="F:adenosylhomocysteine nucleosidase activity"/>
    <property type="evidence" value="ECO:0007669"/>
    <property type="project" value="TreeGrafter"/>
</dbReference>
<dbReference type="PANTHER" id="PTHR46832">
    <property type="entry name" value="5'-METHYLTHIOADENOSINE/S-ADENOSYLHOMOCYSTEINE NUCLEOSIDASE"/>
    <property type="match status" value="1"/>
</dbReference>
<dbReference type="Gene3D" id="3.40.50.1580">
    <property type="entry name" value="Nucleoside phosphorylase domain"/>
    <property type="match status" value="1"/>
</dbReference>
<dbReference type="SUPFAM" id="SSF53167">
    <property type="entry name" value="Purine and uridine phosphorylases"/>
    <property type="match status" value="1"/>
</dbReference>
<dbReference type="PANTHER" id="PTHR46832:SF1">
    <property type="entry name" value="5'-METHYLTHIOADENOSINE_S-ADENOSYLHOMOCYSTEINE NUCLEOSIDASE"/>
    <property type="match status" value="1"/>
</dbReference>
<accession>A0A563W411</accession>
<evidence type="ECO:0000313" key="2">
    <source>
        <dbReference type="EMBL" id="VEP18439.1"/>
    </source>
</evidence>
<gene>
    <name evidence="2" type="ORF">H1P_790023</name>
</gene>
<keyword evidence="3" id="KW-1185">Reference proteome</keyword>
<dbReference type="GO" id="GO:0019284">
    <property type="term" value="P:L-methionine salvage from S-adenosylmethionine"/>
    <property type="evidence" value="ECO:0007669"/>
    <property type="project" value="TreeGrafter"/>
</dbReference>
<evidence type="ECO:0000259" key="1">
    <source>
        <dbReference type="Pfam" id="PF01048"/>
    </source>
</evidence>
<feature type="domain" description="Nucleoside phosphorylase" evidence="1">
    <location>
        <begin position="27"/>
        <end position="169"/>
    </location>
</feature>
<dbReference type="Pfam" id="PF01048">
    <property type="entry name" value="PNP_UDP_1"/>
    <property type="match status" value="1"/>
</dbReference>
<dbReference type="EMBL" id="CAACVJ010000686">
    <property type="protein sequence ID" value="VEP18439.1"/>
    <property type="molecule type" value="Genomic_DNA"/>
</dbReference>
<proteinExistence type="predicted"/>
<dbReference type="GO" id="GO:0008930">
    <property type="term" value="F:methylthioadenosine nucleosidase activity"/>
    <property type="evidence" value="ECO:0007669"/>
    <property type="project" value="TreeGrafter"/>
</dbReference>
<dbReference type="AlphaFoldDB" id="A0A563W411"/>